<reference evidence="7 8" key="1">
    <citation type="journal article" date="2020" name="Microorganisms">
        <title>New Insight into Antimicrobial Compounds from Food and Marine-Sourced Carnobacterium Species through Phenotype and Genome Analyses.</title>
        <authorList>
            <person name="Begrem S."/>
            <person name="Ivaniuk F."/>
            <person name="Gigout-Chevalier F."/>
            <person name="Kolypczuk L."/>
            <person name="Bonnetot S."/>
            <person name="Leroi F."/>
            <person name="Grovel O."/>
            <person name="Delbarre-Ladrat C."/>
            <person name="Passerini D."/>
        </authorList>
    </citation>
    <scope>NUCLEOTIDE SEQUENCE [LARGE SCALE GENOMIC DNA]</scope>
    <source>
        <strain evidence="7 8">MIP2551</strain>
    </source>
</reference>
<dbReference type="EMBL" id="WNJQ01000002">
    <property type="protein sequence ID" value="MBC9824985.1"/>
    <property type="molecule type" value="Genomic_DNA"/>
</dbReference>
<gene>
    <name evidence="7" type="ORF">GLO26_03960</name>
</gene>
<dbReference type="CDD" id="cd01700">
    <property type="entry name" value="PolY_Pol_V_umuC"/>
    <property type="match status" value="1"/>
</dbReference>
<evidence type="ECO:0000256" key="4">
    <source>
        <dbReference type="ARBA" id="ARBA00022705"/>
    </source>
</evidence>
<dbReference type="InterPro" id="IPR001126">
    <property type="entry name" value="UmuC"/>
</dbReference>
<dbReference type="Gene3D" id="1.10.150.20">
    <property type="entry name" value="5' to 3' exonuclease, C-terminal subdomain"/>
    <property type="match status" value="1"/>
</dbReference>
<dbReference type="Gene3D" id="3.40.1170.60">
    <property type="match status" value="1"/>
</dbReference>
<dbReference type="InterPro" id="IPR017961">
    <property type="entry name" value="DNA_pol_Y-fam_little_finger"/>
</dbReference>
<dbReference type="Pfam" id="PF11798">
    <property type="entry name" value="IMS_HHH"/>
    <property type="match status" value="1"/>
</dbReference>
<dbReference type="Proteomes" id="UP000638836">
    <property type="component" value="Unassembled WGS sequence"/>
</dbReference>
<dbReference type="Gene3D" id="3.30.70.270">
    <property type="match status" value="1"/>
</dbReference>
<dbReference type="Pfam" id="PF00817">
    <property type="entry name" value="IMS"/>
    <property type="match status" value="1"/>
</dbReference>
<dbReference type="InterPro" id="IPR036775">
    <property type="entry name" value="DNA_pol_Y-fam_lit_finger_sf"/>
</dbReference>
<accession>A0ABR7TB32</accession>
<name>A0ABR7TB32_9LACT</name>
<evidence type="ECO:0000259" key="6">
    <source>
        <dbReference type="PROSITE" id="PS50173"/>
    </source>
</evidence>
<keyword evidence="3" id="KW-0548">Nucleotidyltransferase</keyword>
<dbReference type="InterPro" id="IPR043502">
    <property type="entry name" value="DNA/RNA_pol_sf"/>
</dbReference>
<dbReference type="SUPFAM" id="SSF56672">
    <property type="entry name" value="DNA/RNA polymerases"/>
    <property type="match status" value="1"/>
</dbReference>
<dbReference type="Gene3D" id="3.30.1490.100">
    <property type="entry name" value="DNA polymerase, Y-family, little finger domain"/>
    <property type="match status" value="1"/>
</dbReference>
<dbReference type="SUPFAM" id="SSF100879">
    <property type="entry name" value="Lesion bypass DNA polymerase (Y-family), little finger domain"/>
    <property type="match status" value="1"/>
</dbReference>
<dbReference type="PANTHER" id="PTHR11076">
    <property type="entry name" value="DNA REPAIR POLYMERASE UMUC / TRANSFERASE FAMILY MEMBER"/>
    <property type="match status" value="1"/>
</dbReference>
<protein>
    <submittedName>
        <fullName evidence="7">Excinuclease ABC subunit A</fullName>
    </submittedName>
</protein>
<evidence type="ECO:0000313" key="7">
    <source>
        <dbReference type="EMBL" id="MBC9824985.1"/>
    </source>
</evidence>
<keyword evidence="2" id="KW-0515">Mutator protein</keyword>
<evidence type="ECO:0000256" key="3">
    <source>
        <dbReference type="ARBA" id="ARBA00022695"/>
    </source>
</evidence>
<dbReference type="InterPro" id="IPR043128">
    <property type="entry name" value="Rev_trsase/Diguanyl_cyclase"/>
</dbReference>
<evidence type="ECO:0000256" key="2">
    <source>
        <dbReference type="ARBA" id="ARBA00022457"/>
    </source>
</evidence>
<dbReference type="Pfam" id="PF11799">
    <property type="entry name" value="IMS_C"/>
    <property type="match status" value="1"/>
</dbReference>
<comment type="caution">
    <text evidence="7">The sequence shown here is derived from an EMBL/GenBank/DDBJ whole genome shotgun (WGS) entry which is preliminary data.</text>
</comment>
<evidence type="ECO:0000256" key="1">
    <source>
        <dbReference type="ARBA" id="ARBA00010945"/>
    </source>
</evidence>
<evidence type="ECO:0000256" key="5">
    <source>
        <dbReference type="ARBA" id="ARBA00022932"/>
    </source>
</evidence>
<dbReference type="InterPro" id="IPR050116">
    <property type="entry name" value="DNA_polymerase-Y"/>
</dbReference>
<dbReference type="PANTHER" id="PTHR11076:SF35">
    <property type="entry name" value="DNA REPAIR PROTEIN HOMOLOG YOBH"/>
    <property type="match status" value="1"/>
</dbReference>
<keyword evidence="4" id="KW-0235">DNA replication</keyword>
<sequence length="424" mass="48074">MIKMNYSKEPRRDILCIDVTSFFASVESVRLGLHPLASYVVVMSKADQDGGLVLAAAPRVKKEYGIKTGSRRYEIPKHSFIQIVEPHMTLYLKVNAMINAIFLEFVAETDLHLYSIDESFLDVTASHALYGSTKEIALKIQTTIWQRLRLFVTIGIGDNPLMAKLALDNAAKKEKNGIAEWHYKDVPETLWKIQPITEMWGIGSRTASNLYRLGIDSVYDLSQYSVHSLKKIHGTIGEQLFYHAHGIDQSIISQKYTPLSRSFGKSQILDRDYIDAYEIEVVIREMADQVAARLRNHHAQTGMIHLTIRFSGEILDKGFNQQLKIFPTSSSQKIIETCLFLFRKHYNNEPVRQLAISCGKIHYQSDLQLDLFESAEQTISREELEKVIDRIRFKYGYTSLVHASSLTSGGTAIKRSGLVSGHQG</sequence>
<organism evidence="7 8">
    <name type="scientific">Carnobacterium inhibens</name>
    <dbReference type="NCBI Taxonomy" id="147709"/>
    <lineage>
        <taxon>Bacteria</taxon>
        <taxon>Bacillati</taxon>
        <taxon>Bacillota</taxon>
        <taxon>Bacilli</taxon>
        <taxon>Lactobacillales</taxon>
        <taxon>Carnobacteriaceae</taxon>
        <taxon>Carnobacterium</taxon>
    </lineage>
</organism>
<dbReference type="PROSITE" id="PS50173">
    <property type="entry name" value="UMUC"/>
    <property type="match status" value="1"/>
</dbReference>
<dbReference type="InterPro" id="IPR024728">
    <property type="entry name" value="PolY_HhH_motif"/>
</dbReference>
<keyword evidence="5" id="KW-0239">DNA-directed DNA polymerase</keyword>
<keyword evidence="5" id="KW-0808">Transferase</keyword>
<evidence type="ECO:0000313" key="8">
    <source>
        <dbReference type="Proteomes" id="UP000638836"/>
    </source>
</evidence>
<feature type="domain" description="UmuC" evidence="6">
    <location>
        <begin position="14"/>
        <end position="203"/>
    </location>
</feature>
<comment type="similarity">
    <text evidence="1">Belongs to the DNA polymerase type-Y family.</text>
</comment>
<keyword evidence="8" id="KW-1185">Reference proteome</keyword>
<proteinExistence type="inferred from homology"/>
<dbReference type="RefSeq" id="WP_023178094.1">
    <property type="nucleotide sequence ID" value="NZ_WNJQ01000002.1"/>
</dbReference>